<dbReference type="Gramene" id="PAN30745">
    <property type="protein sequence ID" value="PAN30745"/>
    <property type="gene ID" value="PAHAL_5G360200"/>
</dbReference>
<dbReference type="Proteomes" id="UP000243499">
    <property type="component" value="Chromosome 5"/>
</dbReference>
<proteinExistence type="predicted"/>
<gene>
    <name evidence="2" type="ORF">PAHAL_5G360200</name>
</gene>
<accession>A0A2S3HVE2</accession>
<name>A0A2S3HVE2_9POAL</name>
<dbReference type="EMBL" id="CM008050">
    <property type="protein sequence ID" value="PAN30745.1"/>
    <property type="molecule type" value="Genomic_DNA"/>
</dbReference>
<organism evidence="2">
    <name type="scientific">Panicum hallii</name>
    <dbReference type="NCBI Taxonomy" id="206008"/>
    <lineage>
        <taxon>Eukaryota</taxon>
        <taxon>Viridiplantae</taxon>
        <taxon>Streptophyta</taxon>
        <taxon>Embryophyta</taxon>
        <taxon>Tracheophyta</taxon>
        <taxon>Spermatophyta</taxon>
        <taxon>Magnoliopsida</taxon>
        <taxon>Liliopsida</taxon>
        <taxon>Poales</taxon>
        <taxon>Poaceae</taxon>
        <taxon>PACMAD clade</taxon>
        <taxon>Panicoideae</taxon>
        <taxon>Panicodae</taxon>
        <taxon>Paniceae</taxon>
        <taxon>Panicinae</taxon>
        <taxon>Panicum</taxon>
        <taxon>Panicum sect. Panicum</taxon>
    </lineage>
</organism>
<evidence type="ECO:0000256" key="1">
    <source>
        <dbReference type="SAM" id="MobiDB-lite"/>
    </source>
</evidence>
<dbReference type="AlphaFoldDB" id="A0A2S3HVE2"/>
<evidence type="ECO:0000313" key="2">
    <source>
        <dbReference type="EMBL" id="PAN30745.1"/>
    </source>
</evidence>
<reference evidence="2" key="1">
    <citation type="submission" date="2018-04" db="EMBL/GenBank/DDBJ databases">
        <title>WGS assembly of Panicum hallii.</title>
        <authorList>
            <person name="Lovell J."/>
            <person name="Jenkins J."/>
            <person name="Lowry D."/>
            <person name="Mamidi S."/>
            <person name="Sreedasyam A."/>
            <person name="Weng X."/>
            <person name="Barry K."/>
            <person name="Bonette J."/>
            <person name="Campitelli B."/>
            <person name="Daum C."/>
            <person name="Gordon S."/>
            <person name="Gould B."/>
            <person name="Lipzen A."/>
            <person name="Macqueen A."/>
            <person name="Palacio-Mejia J."/>
            <person name="Plott C."/>
            <person name="Shakirov E."/>
            <person name="Shu S."/>
            <person name="Yoshinaga Y."/>
            <person name="Zane M."/>
            <person name="Rokhsar D."/>
            <person name="Grimwood J."/>
            <person name="Schmutz J."/>
            <person name="Juenger T."/>
        </authorList>
    </citation>
    <scope>NUCLEOTIDE SEQUENCE [LARGE SCALE GENOMIC DNA]</scope>
    <source>
        <strain evidence="2">FIL2</strain>
    </source>
</reference>
<sequence>MPSAASTRLVHILRRRCLCPPVEQIAPPQLRLRSPPTREAPGDRGPSPVLPPAPADRRPSARVCLLHRPGNCSPRTEPPPPCEDRRRLLPDEVPAD</sequence>
<feature type="region of interest" description="Disordered" evidence="1">
    <location>
        <begin position="24"/>
        <end position="96"/>
    </location>
</feature>
<protein>
    <submittedName>
        <fullName evidence="2">Uncharacterized protein</fullName>
    </submittedName>
</protein>